<dbReference type="Proteomes" id="UP001172778">
    <property type="component" value="Unassembled WGS sequence"/>
</dbReference>
<name>A0ABT7DRJ6_9NEIS</name>
<dbReference type="RefSeq" id="WP_284098967.1">
    <property type="nucleotide sequence ID" value="NZ_JARRAF010000001.1"/>
</dbReference>
<proteinExistence type="predicted"/>
<evidence type="ECO:0000313" key="4">
    <source>
        <dbReference type="Proteomes" id="UP001172778"/>
    </source>
</evidence>
<dbReference type="PANTHER" id="PTHR33525">
    <property type="match status" value="1"/>
</dbReference>
<dbReference type="InterPro" id="IPR013976">
    <property type="entry name" value="HDOD"/>
</dbReference>
<accession>A0ABT7DRJ6</accession>
<comment type="caution">
    <text evidence="3">The sequence shown here is derived from an EMBL/GenBank/DDBJ whole genome shotgun (WGS) entry which is preliminary data.</text>
</comment>
<evidence type="ECO:0000259" key="2">
    <source>
        <dbReference type="PROSITE" id="PS51833"/>
    </source>
</evidence>
<organism evidence="3 4">
    <name type="scientific">Parachitinimonas caeni</name>
    <dbReference type="NCBI Taxonomy" id="3031301"/>
    <lineage>
        <taxon>Bacteria</taxon>
        <taxon>Pseudomonadati</taxon>
        <taxon>Pseudomonadota</taxon>
        <taxon>Betaproteobacteria</taxon>
        <taxon>Neisseriales</taxon>
        <taxon>Chitinibacteraceae</taxon>
        <taxon>Parachitinimonas</taxon>
    </lineage>
</organism>
<gene>
    <name evidence="3" type="ORF">PZA18_01355</name>
</gene>
<dbReference type="Gene3D" id="1.10.3210.10">
    <property type="entry name" value="Hypothetical protein af1432"/>
    <property type="match status" value="1"/>
</dbReference>
<dbReference type="SUPFAM" id="SSF109604">
    <property type="entry name" value="HD-domain/PDEase-like"/>
    <property type="match status" value="1"/>
</dbReference>
<dbReference type="Pfam" id="PF08668">
    <property type="entry name" value="HDOD"/>
    <property type="match status" value="1"/>
</dbReference>
<dbReference type="SUPFAM" id="SSF141868">
    <property type="entry name" value="EAL domain-like"/>
    <property type="match status" value="1"/>
</dbReference>
<dbReference type="EMBL" id="JARRAF010000001">
    <property type="protein sequence ID" value="MDK2122688.1"/>
    <property type="molecule type" value="Genomic_DNA"/>
</dbReference>
<reference evidence="3" key="1">
    <citation type="submission" date="2023-03" db="EMBL/GenBank/DDBJ databases">
        <title>Chitinimonas shenzhenensis gen. nov., sp. nov., a novel member of family Burkholderiaceae isolated from activated sludge collected in Shen Zhen, China.</title>
        <authorList>
            <person name="Wang X."/>
        </authorList>
    </citation>
    <scope>NUCLEOTIDE SEQUENCE</scope>
    <source>
        <strain evidence="3">DQS-5</strain>
    </source>
</reference>
<evidence type="ECO:0000256" key="1">
    <source>
        <dbReference type="SAM" id="MobiDB-lite"/>
    </source>
</evidence>
<dbReference type="InterPro" id="IPR035919">
    <property type="entry name" value="EAL_sf"/>
</dbReference>
<dbReference type="PROSITE" id="PS51833">
    <property type="entry name" value="HDOD"/>
    <property type="match status" value="1"/>
</dbReference>
<keyword evidence="4" id="KW-1185">Reference proteome</keyword>
<dbReference type="InterPro" id="IPR052340">
    <property type="entry name" value="RNase_Y/CdgJ"/>
</dbReference>
<sequence>MRSLRLRVANMLDFLKKLLGGGDKPAPPSPPPTPARPAPAPPQATPAAAAAPPATAKPSAALAEERMLQREIVLDRDLNVIGYDFRLRESVLKRKVHVTHNVSKLYDEVLLRNFLADEATKPFGQKRIFLNISVWALDSPLFKLLSKAQFVLMLRYDEEFFTNPLEHFEKLQALKQVGFQIGFDQFPIKPELISLFPLADYLKLSIAGKDVQELSGAISALGQAAPESEVVVGDIHFFEELQVCRQLQIHYLQGSYLRYREYQEDAAIDANYLRLLEVLNLVRAEAETPIIANAMKYDPMLTFKLLRYVNSPGGGLMTKVDSLERALVVLGHQKLYRWLSLLMFSHDQQHESSHSALLETALIRGRIMETLGRKTFKGGDIDQLFTTGMFSMLDALLKKPLPSILEKLSLPAAINQALIDHGGPFGNLLKLALQSEDGDLPEDPALYAACGVSQLEVNRAQIEALLWVEEVV</sequence>
<feature type="compositionally biased region" description="Pro residues" evidence="1">
    <location>
        <begin position="25"/>
        <end position="44"/>
    </location>
</feature>
<feature type="domain" description="HDOD" evidence="2">
    <location>
        <begin position="265"/>
        <end position="456"/>
    </location>
</feature>
<dbReference type="PANTHER" id="PTHR33525:SF4">
    <property type="entry name" value="CYCLIC DI-GMP PHOSPHODIESTERASE CDGJ"/>
    <property type="match status" value="1"/>
</dbReference>
<feature type="compositionally biased region" description="Low complexity" evidence="1">
    <location>
        <begin position="45"/>
        <end position="56"/>
    </location>
</feature>
<feature type="region of interest" description="Disordered" evidence="1">
    <location>
        <begin position="19"/>
        <end position="56"/>
    </location>
</feature>
<protein>
    <submittedName>
        <fullName evidence="3">HDOD domain-containing protein</fullName>
    </submittedName>
</protein>
<evidence type="ECO:0000313" key="3">
    <source>
        <dbReference type="EMBL" id="MDK2122688.1"/>
    </source>
</evidence>